<keyword evidence="3" id="KW-0815">Transposition</keyword>
<evidence type="ECO:0000256" key="3">
    <source>
        <dbReference type="ARBA" id="ARBA00022578"/>
    </source>
</evidence>
<gene>
    <name evidence="8" type="ORF">NCTC11343_01549</name>
    <name evidence="9" type="ORF">NCTC11343_03261</name>
</gene>
<dbReference type="NCBIfam" id="NF033581">
    <property type="entry name" value="transpos_IS5_4"/>
    <property type="match status" value="1"/>
</dbReference>
<dbReference type="GO" id="GO:0006313">
    <property type="term" value="P:DNA transposition"/>
    <property type="evidence" value="ECO:0007669"/>
    <property type="project" value="InterPro"/>
</dbReference>
<evidence type="ECO:0000256" key="1">
    <source>
        <dbReference type="ARBA" id="ARBA00003544"/>
    </source>
</evidence>
<comment type="similarity">
    <text evidence="2">Belongs to the transposase 11 family.</text>
</comment>
<dbReference type="InterPro" id="IPR002559">
    <property type="entry name" value="Transposase_11"/>
</dbReference>
<dbReference type="Pfam" id="PF01609">
    <property type="entry name" value="DDE_Tnp_1"/>
    <property type="match status" value="1"/>
</dbReference>
<sequence>MEKTEKVSFVDYMVQRRKIKQEFFDQINTLVNWRPISNIINKHYHKGESKMGRPSYSGLVLFKMTLLQTWYGLSDYEVEDRINDSISFSRFVGISLDDSVPDHSVISRFRSSLTEKGVYENLFKELNKQLNKHKILVKRGAIVDASIVDSPLKPKGKVIYEIESDRSEHPREDSELDKENSEQLLIQQESPGVDHEARWIKKAGKTRYGYKKHYVTDTEGLVLGVVTTPANVNEIANLQQVISSADLPKGIHIYADKGYRSSKNEELIKSGKLKSRILHKAKKGTALTEREKLRNKLIGKIRFKVERTFGSIRRWFNSSCARYKGIAKMHTQNLMEAMAYNLYRSPGILVSNAIKNTN</sequence>
<dbReference type="Pfam" id="PF05598">
    <property type="entry name" value="DUF772"/>
    <property type="match status" value="1"/>
</dbReference>
<dbReference type="GO" id="GO:0003677">
    <property type="term" value="F:DNA binding"/>
    <property type="evidence" value="ECO:0007669"/>
    <property type="project" value="UniProtKB-KW"/>
</dbReference>
<evidence type="ECO:0000256" key="4">
    <source>
        <dbReference type="ARBA" id="ARBA00023125"/>
    </source>
</evidence>
<evidence type="ECO:0000256" key="2">
    <source>
        <dbReference type="ARBA" id="ARBA00010075"/>
    </source>
</evidence>
<evidence type="ECO:0000259" key="7">
    <source>
        <dbReference type="Pfam" id="PF05598"/>
    </source>
</evidence>
<keyword evidence="5" id="KW-0233">DNA recombination</keyword>
<proteinExistence type="inferred from homology"/>
<dbReference type="PANTHER" id="PTHR35604">
    <property type="entry name" value="TRANSPOSASE INSH FOR INSERTION SEQUENCE ELEMENT IS5A-RELATED"/>
    <property type="match status" value="1"/>
</dbReference>
<dbReference type="Proteomes" id="UP000251241">
    <property type="component" value="Unassembled WGS sequence"/>
</dbReference>
<accession>A0A2X2J0F0</accession>
<feature type="domain" description="Transposase IS4-like" evidence="6">
    <location>
        <begin position="185"/>
        <end position="342"/>
    </location>
</feature>
<evidence type="ECO:0000313" key="8">
    <source>
        <dbReference type="EMBL" id="SPZ84993.1"/>
    </source>
</evidence>
<dbReference type="AlphaFoldDB" id="A0A2X2J0F0"/>
<protein>
    <submittedName>
        <fullName evidence="8">Transposase DDE domain</fullName>
    </submittedName>
</protein>
<evidence type="ECO:0000259" key="6">
    <source>
        <dbReference type="Pfam" id="PF01609"/>
    </source>
</evidence>
<dbReference type="InterPro" id="IPR008490">
    <property type="entry name" value="Transposase_InsH_N"/>
</dbReference>
<dbReference type="InterPro" id="IPR047959">
    <property type="entry name" value="Transpos_IS5"/>
</dbReference>
<evidence type="ECO:0000313" key="10">
    <source>
        <dbReference type="Proteomes" id="UP000251241"/>
    </source>
</evidence>
<feature type="domain" description="Transposase InsH N-terminal" evidence="7">
    <location>
        <begin position="18"/>
        <end position="111"/>
    </location>
</feature>
<comment type="function">
    <text evidence="1">Involved in the transposition of the insertion sequence IS5.</text>
</comment>
<evidence type="ECO:0000313" key="9">
    <source>
        <dbReference type="EMBL" id="SPZ88042.1"/>
    </source>
</evidence>
<reference evidence="8 10" key="1">
    <citation type="submission" date="2018-06" db="EMBL/GenBank/DDBJ databases">
        <authorList>
            <consortium name="Pathogen Informatics"/>
            <person name="Doyle S."/>
        </authorList>
    </citation>
    <scope>NUCLEOTIDE SEQUENCE [LARGE SCALE GENOMIC DNA]</scope>
    <source>
        <strain evidence="8 10">NCTC11343</strain>
    </source>
</reference>
<dbReference type="EMBL" id="UAUU01000005">
    <property type="protein sequence ID" value="SPZ84993.1"/>
    <property type="molecule type" value="Genomic_DNA"/>
</dbReference>
<dbReference type="PANTHER" id="PTHR35604:SF2">
    <property type="entry name" value="TRANSPOSASE INSH FOR INSERTION SEQUENCE ELEMENT IS5A-RELATED"/>
    <property type="match status" value="1"/>
</dbReference>
<name>A0A2X2J0F0_SPHMU</name>
<organism evidence="8 10">
    <name type="scientific">Sphingobacterium multivorum</name>
    <dbReference type="NCBI Taxonomy" id="28454"/>
    <lineage>
        <taxon>Bacteria</taxon>
        <taxon>Pseudomonadati</taxon>
        <taxon>Bacteroidota</taxon>
        <taxon>Sphingobacteriia</taxon>
        <taxon>Sphingobacteriales</taxon>
        <taxon>Sphingobacteriaceae</taxon>
        <taxon>Sphingobacterium</taxon>
    </lineage>
</organism>
<dbReference type="EMBL" id="UAUU01000009">
    <property type="protein sequence ID" value="SPZ88042.1"/>
    <property type="molecule type" value="Genomic_DNA"/>
</dbReference>
<evidence type="ECO:0000256" key="5">
    <source>
        <dbReference type="ARBA" id="ARBA00023172"/>
    </source>
</evidence>
<dbReference type="GO" id="GO:0004803">
    <property type="term" value="F:transposase activity"/>
    <property type="evidence" value="ECO:0007669"/>
    <property type="project" value="InterPro"/>
</dbReference>
<keyword evidence="4" id="KW-0238">DNA-binding</keyword>